<dbReference type="AlphaFoldDB" id="A0A7D4TTK7"/>
<dbReference type="GO" id="GO:0022857">
    <property type="term" value="F:transmembrane transporter activity"/>
    <property type="evidence" value="ECO:0007669"/>
    <property type="project" value="InterPro"/>
</dbReference>
<dbReference type="InterPro" id="IPR020846">
    <property type="entry name" value="MFS_dom"/>
</dbReference>
<feature type="transmembrane region" description="Helical" evidence="9">
    <location>
        <begin position="101"/>
        <end position="123"/>
    </location>
</feature>
<feature type="transmembrane region" description="Helical" evidence="9">
    <location>
        <begin position="256"/>
        <end position="274"/>
    </location>
</feature>
<dbReference type="PANTHER" id="PTHR23513">
    <property type="entry name" value="INTEGRAL MEMBRANE EFFLUX PROTEIN-RELATED"/>
    <property type="match status" value="1"/>
</dbReference>
<feature type="transmembrane region" description="Helical" evidence="9">
    <location>
        <begin position="286"/>
        <end position="302"/>
    </location>
</feature>
<evidence type="ECO:0000313" key="11">
    <source>
        <dbReference type="EMBL" id="QKJ24675.1"/>
    </source>
</evidence>
<evidence type="ECO:0000256" key="7">
    <source>
        <dbReference type="ARBA" id="ARBA00038075"/>
    </source>
</evidence>
<dbReference type="GO" id="GO:0005886">
    <property type="term" value="C:plasma membrane"/>
    <property type="evidence" value="ECO:0007669"/>
    <property type="project" value="UniProtKB-SubCell"/>
</dbReference>
<evidence type="ECO:0000256" key="3">
    <source>
        <dbReference type="ARBA" id="ARBA00022475"/>
    </source>
</evidence>
<dbReference type="KEGG" id="aqg:HRU87_00220"/>
<organism evidence="11 12">
    <name type="scientific">Aquiluna borgnonia</name>
    <dbReference type="NCBI Taxonomy" id="2499157"/>
    <lineage>
        <taxon>Bacteria</taxon>
        <taxon>Bacillati</taxon>
        <taxon>Actinomycetota</taxon>
        <taxon>Actinomycetes</taxon>
        <taxon>Micrococcales</taxon>
        <taxon>Microbacteriaceae</taxon>
        <taxon>Luna cluster</taxon>
        <taxon>Luna-1 subcluster</taxon>
        <taxon>Aquiluna</taxon>
    </lineage>
</organism>
<evidence type="ECO:0000259" key="10">
    <source>
        <dbReference type="PROSITE" id="PS50850"/>
    </source>
</evidence>
<gene>
    <name evidence="11" type="ORF">HRU87_00220</name>
</gene>
<protein>
    <recommendedName>
        <fullName evidence="8">Multidrug efflux pump Tap</fullName>
    </recommendedName>
</protein>
<feature type="transmembrane region" description="Helical" evidence="9">
    <location>
        <begin position="74"/>
        <end position="95"/>
    </location>
</feature>
<keyword evidence="2" id="KW-0813">Transport</keyword>
<evidence type="ECO:0000256" key="5">
    <source>
        <dbReference type="ARBA" id="ARBA00022989"/>
    </source>
</evidence>
<evidence type="ECO:0000256" key="9">
    <source>
        <dbReference type="SAM" id="Phobius"/>
    </source>
</evidence>
<reference evidence="11 12" key="1">
    <citation type="submission" date="2020-05" db="EMBL/GenBank/DDBJ databases">
        <title>Aquirufa sp. strain 15G-AUS-rot a new Aquirufa species.</title>
        <authorList>
            <person name="Pitt A."/>
            <person name="Hahn M.W."/>
        </authorList>
    </citation>
    <scope>NUCLEOTIDE SEQUENCE [LARGE SCALE GENOMIC DNA]</scope>
    <source>
        <strain evidence="11 12">15G-AUS-rot</strain>
    </source>
</reference>
<evidence type="ECO:0000256" key="4">
    <source>
        <dbReference type="ARBA" id="ARBA00022692"/>
    </source>
</evidence>
<feature type="transmembrane region" description="Helical" evidence="9">
    <location>
        <begin position="7"/>
        <end position="34"/>
    </location>
</feature>
<keyword evidence="6 9" id="KW-0472">Membrane</keyword>
<dbReference type="Gene3D" id="1.20.1250.20">
    <property type="entry name" value="MFS general substrate transporter like domains"/>
    <property type="match status" value="1"/>
</dbReference>
<dbReference type="InterPro" id="IPR011701">
    <property type="entry name" value="MFS"/>
</dbReference>
<dbReference type="CDD" id="cd06173">
    <property type="entry name" value="MFS_MefA_like"/>
    <property type="match status" value="1"/>
</dbReference>
<keyword evidence="5 9" id="KW-1133">Transmembrane helix</keyword>
<proteinExistence type="inferred from homology"/>
<dbReference type="Proteomes" id="UP000501003">
    <property type="component" value="Chromosome"/>
</dbReference>
<feature type="transmembrane region" description="Helical" evidence="9">
    <location>
        <begin position="308"/>
        <end position="332"/>
    </location>
</feature>
<sequence>MQRKLAPFIFLQLASFSSLISGSMVFIAIPWIALEITGSAASSGLVVALTSIPGLLLSPIIGSVIDKIGRRKTAIWVELLTVITSVMIPIAAGFWEMTLPILIGIGVLRAIVAPGGGTSRKALVPDVAAPANMTLDRANSIHEAVAASGFAIGPALASILIAVIGSANTFWVVALFGLLSAVFALFIKVEEQYEEDLVGDSQPFYVYAVQGFKALFNTPSVFVLMSAIMVLALIYLPTEMVILPAYYNEIGFPEGLGMVISAMAAAAVFGALFFEQIHKRISYTNILRIGVIGVPLSMIPMSQLPPQWLMVGFGIVLGAAWGPLLPLLNTIIQTKIPANMRGRVFSLEMTIWTAGPMISMVAAGSAVDAFGVKPVYLALSLGVLVAGALVSFNKYIKELDS</sequence>
<accession>A0A7D4TTK7</accession>
<dbReference type="PANTHER" id="PTHR23513:SF9">
    <property type="entry name" value="ENTEROBACTIN EXPORTER ENTS"/>
    <property type="match status" value="1"/>
</dbReference>
<keyword evidence="3" id="KW-1003">Cell membrane</keyword>
<comment type="subcellular location">
    <subcellularLocation>
        <location evidence="1">Cell inner membrane</location>
        <topology evidence="1">Multi-pass membrane protein</topology>
    </subcellularLocation>
</comment>
<feature type="transmembrane region" description="Helical" evidence="9">
    <location>
        <begin position="40"/>
        <end position="62"/>
    </location>
</feature>
<dbReference type="PROSITE" id="PS50850">
    <property type="entry name" value="MFS"/>
    <property type="match status" value="1"/>
</dbReference>
<dbReference type="SUPFAM" id="SSF103473">
    <property type="entry name" value="MFS general substrate transporter"/>
    <property type="match status" value="1"/>
</dbReference>
<keyword evidence="4 9" id="KW-0812">Transmembrane</keyword>
<feature type="transmembrane region" description="Helical" evidence="9">
    <location>
        <begin position="375"/>
        <end position="396"/>
    </location>
</feature>
<dbReference type="RefSeq" id="WP_173492974.1">
    <property type="nucleotide sequence ID" value="NZ_CP054056.1"/>
</dbReference>
<evidence type="ECO:0000256" key="8">
    <source>
        <dbReference type="ARBA" id="ARBA00040914"/>
    </source>
</evidence>
<dbReference type="Pfam" id="PF07690">
    <property type="entry name" value="MFS_1"/>
    <property type="match status" value="1"/>
</dbReference>
<dbReference type="InterPro" id="IPR036259">
    <property type="entry name" value="MFS_trans_sf"/>
</dbReference>
<feature type="transmembrane region" description="Helical" evidence="9">
    <location>
        <begin position="214"/>
        <end position="236"/>
    </location>
</feature>
<comment type="similarity">
    <text evidence="7">Belongs to the major facilitator superfamily. Drug:H(+) antiporter-3 (DHA3) (TC 2.A.1.21) family.</text>
</comment>
<keyword evidence="12" id="KW-1185">Reference proteome</keyword>
<evidence type="ECO:0000256" key="2">
    <source>
        <dbReference type="ARBA" id="ARBA00022448"/>
    </source>
</evidence>
<feature type="transmembrane region" description="Helical" evidence="9">
    <location>
        <begin position="170"/>
        <end position="187"/>
    </location>
</feature>
<feature type="domain" description="Major facilitator superfamily (MFS) profile" evidence="10">
    <location>
        <begin position="7"/>
        <end position="398"/>
    </location>
</feature>
<evidence type="ECO:0000313" key="12">
    <source>
        <dbReference type="Proteomes" id="UP000501003"/>
    </source>
</evidence>
<feature type="transmembrane region" description="Helical" evidence="9">
    <location>
        <begin position="144"/>
        <end position="164"/>
    </location>
</feature>
<dbReference type="EMBL" id="CP054056">
    <property type="protein sequence ID" value="QKJ24675.1"/>
    <property type="molecule type" value="Genomic_DNA"/>
</dbReference>
<evidence type="ECO:0000256" key="1">
    <source>
        <dbReference type="ARBA" id="ARBA00004429"/>
    </source>
</evidence>
<name>A0A7D4TTK7_9MICO</name>
<evidence type="ECO:0000256" key="6">
    <source>
        <dbReference type="ARBA" id="ARBA00023136"/>
    </source>
</evidence>
<feature type="transmembrane region" description="Helical" evidence="9">
    <location>
        <begin position="344"/>
        <end position="363"/>
    </location>
</feature>